<organism evidence="2">
    <name type="scientific">Streptomyces sp. NBC_00049</name>
    <dbReference type="NCBI Taxonomy" id="2903617"/>
    <lineage>
        <taxon>Bacteria</taxon>
        <taxon>Bacillati</taxon>
        <taxon>Actinomycetota</taxon>
        <taxon>Actinomycetes</taxon>
        <taxon>Kitasatosporales</taxon>
        <taxon>Streptomycetaceae</taxon>
        <taxon>Streptomyces</taxon>
    </lineage>
</organism>
<protein>
    <submittedName>
        <fullName evidence="2">Uncharacterized protein</fullName>
    </submittedName>
</protein>
<sequence>MDMTAVRQERPSRTGGGNTGAAAEAAASSSGPRPLITGTDRIGSFHENPARP</sequence>
<name>A0AAU2K236_9ACTN</name>
<reference evidence="2" key="1">
    <citation type="submission" date="2022-10" db="EMBL/GenBank/DDBJ databases">
        <title>The complete genomes of actinobacterial strains from the NBC collection.</title>
        <authorList>
            <person name="Joergensen T.S."/>
            <person name="Alvarez Arevalo M."/>
            <person name="Sterndorff E.B."/>
            <person name="Faurdal D."/>
            <person name="Vuksanovic O."/>
            <person name="Mourched A.-S."/>
            <person name="Charusanti P."/>
            <person name="Shaw S."/>
            <person name="Blin K."/>
            <person name="Weber T."/>
        </authorList>
    </citation>
    <scope>NUCLEOTIDE SEQUENCE</scope>
    <source>
        <strain evidence="2">NBC_00049</strain>
    </source>
</reference>
<gene>
    <name evidence="2" type="ORF">OG327_35195</name>
</gene>
<evidence type="ECO:0000256" key="1">
    <source>
        <dbReference type="SAM" id="MobiDB-lite"/>
    </source>
</evidence>
<proteinExistence type="predicted"/>
<feature type="region of interest" description="Disordered" evidence="1">
    <location>
        <begin position="1"/>
        <end position="52"/>
    </location>
</feature>
<accession>A0AAU2K236</accession>
<feature type="compositionally biased region" description="Low complexity" evidence="1">
    <location>
        <begin position="20"/>
        <end position="31"/>
    </location>
</feature>
<dbReference type="AlphaFoldDB" id="A0AAU2K236"/>
<evidence type="ECO:0000313" key="2">
    <source>
        <dbReference type="EMBL" id="WTU78128.1"/>
    </source>
</evidence>
<dbReference type="EMBL" id="CP108264">
    <property type="protein sequence ID" value="WTU78128.1"/>
    <property type="molecule type" value="Genomic_DNA"/>
</dbReference>